<organism evidence="1 2">
    <name type="scientific">Pandoravirus japonicus</name>
    <dbReference type="NCBI Taxonomy" id="2823154"/>
    <lineage>
        <taxon>Viruses</taxon>
        <taxon>Pandoravirus</taxon>
    </lineage>
</organism>
<protein>
    <submittedName>
        <fullName evidence="1">Uncharacterized protein</fullName>
    </submittedName>
</protein>
<name>A0A811BRF8_9VIRU</name>
<reference evidence="1" key="1">
    <citation type="submission" date="2021-04" db="EMBL/GenBank/DDBJ databases">
        <title>Draft Genome Sequence of Pandoravirus japonicus, Isolated from the Sabaishi River of Niigata, Japan.</title>
        <authorList>
            <person name="Hosokawa N."/>
            <person name="Takahashi H."/>
            <person name="Aoki K."/>
            <person name="Takemura M."/>
        </authorList>
    </citation>
    <scope>NUCLEOTIDE SEQUENCE</scope>
</reference>
<dbReference type="EMBL" id="LC625835">
    <property type="protein sequence ID" value="BCU03412.1"/>
    <property type="molecule type" value="Genomic_DNA"/>
</dbReference>
<proteinExistence type="predicted"/>
<dbReference type="Proteomes" id="UP001253637">
    <property type="component" value="Segment"/>
</dbReference>
<accession>A0A811BRF8</accession>
<sequence length="80" mass="8591">MRTGRLAGGAGGACGSVGRRLIHTESANHESYKSETTSKILDFSRRLTGPQALGAGAFFSATHPTALYNRQRAQVRKNSR</sequence>
<evidence type="ECO:0000313" key="1">
    <source>
        <dbReference type="EMBL" id="BCU03412.1"/>
    </source>
</evidence>
<evidence type="ECO:0000313" key="2">
    <source>
        <dbReference type="Proteomes" id="UP001253637"/>
    </source>
</evidence>